<accession>A0ABN7SR78</accession>
<evidence type="ECO:0000256" key="1">
    <source>
        <dbReference type="SAM" id="SignalP"/>
    </source>
</evidence>
<protein>
    <submittedName>
        <fullName evidence="2">Oidioi.mRNA.OKI2018_I69.chr1.g1360.t1.cds</fullName>
    </submittedName>
</protein>
<keyword evidence="1" id="KW-0732">Signal</keyword>
<name>A0ABN7SR78_OIKDI</name>
<reference evidence="2 3" key="1">
    <citation type="submission" date="2021-04" db="EMBL/GenBank/DDBJ databases">
        <authorList>
            <person name="Bliznina A."/>
        </authorList>
    </citation>
    <scope>NUCLEOTIDE SEQUENCE [LARGE SCALE GENOMIC DNA]</scope>
</reference>
<organism evidence="2 3">
    <name type="scientific">Oikopleura dioica</name>
    <name type="common">Tunicate</name>
    <dbReference type="NCBI Taxonomy" id="34765"/>
    <lineage>
        <taxon>Eukaryota</taxon>
        <taxon>Metazoa</taxon>
        <taxon>Chordata</taxon>
        <taxon>Tunicata</taxon>
        <taxon>Appendicularia</taxon>
        <taxon>Copelata</taxon>
        <taxon>Oikopleuridae</taxon>
        <taxon>Oikopleura</taxon>
    </lineage>
</organism>
<feature type="signal peptide" evidence="1">
    <location>
        <begin position="1"/>
        <end position="19"/>
    </location>
</feature>
<keyword evidence="3" id="KW-1185">Reference proteome</keyword>
<evidence type="ECO:0000313" key="2">
    <source>
        <dbReference type="EMBL" id="CAG5104584.1"/>
    </source>
</evidence>
<proteinExistence type="predicted"/>
<sequence length="171" mass="20139">MKIFFIFFVLFSVLFSQKARNCQCTAGILRNEDGLLNCLCSEEIIWNVKEKFPDWFLHIVDKTNRDFQTKCSRKNLVDHAKKTNITVFDFFNKDATVIQGLRSDFWQITDIFESKNWSIENDDFEEEGTSETHVLLFENSFFDVKNRENITINSAFLPTKVSDKIFLSYLT</sequence>
<gene>
    <name evidence="2" type="ORF">OKIOD_LOCUS10125</name>
</gene>
<evidence type="ECO:0000313" key="3">
    <source>
        <dbReference type="Proteomes" id="UP001158576"/>
    </source>
</evidence>
<dbReference type="Proteomes" id="UP001158576">
    <property type="component" value="Chromosome 1"/>
</dbReference>
<dbReference type="EMBL" id="OU015566">
    <property type="protein sequence ID" value="CAG5104584.1"/>
    <property type="molecule type" value="Genomic_DNA"/>
</dbReference>
<feature type="chain" id="PRO_5045940667" evidence="1">
    <location>
        <begin position="20"/>
        <end position="171"/>
    </location>
</feature>